<dbReference type="Gene3D" id="1.10.1200.270">
    <property type="entry name" value="Methyltransferase, alpha-helical capping domain"/>
    <property type="match status" value="2"/>
</dbReference>
<dbReference type="InterPro" id="IPR042086">
    <property type="entry name" value="MeTrfase_capping"/>
</dbReference>
<sequence length="372" mass="41110">MEIERALHMVGGDGNDSYATNSRLPMKAIMETKPVLCKAIEGVFASLSSPAPAKIVIADLGCSSGPNTLLVVSGVISMISTSGYPEKTELQFFLNDLPGNDFNYVFRSLQQLKQLADRKERLLEPPYYIAGLPGSFYTRLFPCQSVHLFHCSYALMWRSKVFPMKMKNQKFSQAVVDPLVQVPKELSSGVHLNKGNICIGKATPSHVVKLFQKKFKEDFSLFLALRSEELVSGGCMVLTFLGRKSSEMLAHGDVDTMWELLAEALQILVQKVTELIEESGLFDVEHTGVFESSWDPHDDSKSNGDAVADCARSADSIANCSIRAVIKPLITDHFGESIVDELFQVYVPIVAKHLEKGRAMYPVIVVSLKGRL</sequence>
<keyword evidence="4" id="KW-1185">Reference proteome</keyword>
<dbReference type="AlphaFoldDB" id="A0A0E0HPM2"/>
<reference evidence="3" key="1">
    <citation type="submission" date="2015-04" db="UniProtKB">
        <authorList>
            <consortium name="EnsemblPlants"/>
        </authorList>
    </citation>
    <scope>IDENTIFICATION</scope>
    <source>
        <strain evidence="3">SL10</strain>
    </source>
</reference>
<evidence type="ECO:0000256" key="1">
    <source>
        <dbReference type="ARBA" id="ARBA00022723"/>
    </source>
</evidence>
<protein>
    <recommendedName>
        <fullName evidence="5">Jasmonate O-methyltransferase</fullName>
    </recommendedName>
</protein>
<evidence type="ECO:0008006" key="5">
    <source>
        <dbReference type="Google" id="ProtNLM"/>
    </source>
</evidence>
<name>A0A0E0HPM2_ORYNI</name>
<evidence type="ECO:0000256" key="2">
    <source>
        <dbReference type="ARBA" id="ARBA00022842"/>
    </source>
</evidence>
<accession>A0A0E0HPM2</accession>
<evidence type="ECO:0000313" key="4">
    <source>
        <dbReference type="Proteomes" id="UP000006591"/>
    </source>
</evidence>
<dbReference type="Gramene" id="ONIVA06G14130.1">
    <property type="protein sequence ID" value="ONIVA06G14130.1"/>
    <property type="gene ID" value="ONIVA06G14130"/>
</dbReference>
<dbReference type="Pfam" id="PF03492">
    <property type="entry name" value="Methyltransf_7"/>
    <property type="match status" value="1"/>
</dbReference>
<dbReference type="InterPro" id="IPR005299">
    <property type="entry name" value="MeTrfase_7"/>
</dbReference>
<dbReference type="OMA" id="DTMWELL"/>
<dbReference type="HOGENOM" id="CLU_019628_2_0_1"/>
<dbReference type="Proteomes" id="UP000006591">
    <property type="component" value="Chromosome 6"/>
</dbReference>
<dbReference type="EnsemblPlants" id="ONIVA06G14130.1">
    <property type="protein sequence ID" value="ONIVA06G14130.1"/>
    <property type="gene ID" value="ONIVA06G14130"/>
</dbReference>
<keyword evidence="1" id="KW-0479">Metal-binding</keyword>
<dbReference type="GO" id="GO:0046872">
    <property type="term" value="F:metal ion binding"/>
    <property type="evidence" value="ECO:0007669"/>
    <property type="project" value="UniProtKB-KW"/>
</dbReference>
<keyword evidence="2" id="KW-0460">Magnesium</keyword>
<proteinExistence type="predicted"/>
<reference evidence="3" key="2">
    <citation type="submission" date="2018-04" db="EMBL/GenBank/DDBJ databases">
        <title>OnivRS2 (Oryza nivara Reference Sequence Version 2).</title>
        <authorList>
            <person name="Zhang J."/>
            <person name="Kudrna D."/>
            <person name="Lee S."/>
            <person name="Talag J."/>
            <person name="Rajasekar S."/>
            <person name="Welchert J."/>
            <person name="Hsing Y.-I."/>
            <person name="Wing R.A."/>
        </authorList>
    </citation>
    <scope>NUCLEOTIDE SEQUENCE [LARGE SCALE GENOMIC DNA]</scope>
    <source>
        <strain evidence="3">SL10</strain>
    </source>
</reference>
<dbReference type="InterPro" id="IPR029063">
    <property type="entry name" value="SAM-dependent_MTases_sf"/>
</dbReference>
<evidence type="ECO:0000313" key="3">
    <source>
        <dbReference type="EnsemblPlants" id="ONIVA06G14130.1"/>
    </source>
</evidence>
<dbReference type="eggNOG" id="ENOG502QQYU">
    <property type="taxonomic scope" value="Eukaryota"/>
</dbReference>
<dbReference type="GO" id="GO:0008168">
    <property type="term" value="F:methyltransferase activity"/>
    <property type="evidence" value="ECO:0007669"/>
    <property type="project" value="InterPro"/>
</dbReference>
<dbReference type="PANTHER" id="PTHR31009">
    <property type="entry name" value="S-ADENOSYL-L-METHIONINE:CARBOXYL METHYLTRANSFERASE FAMILY PROTEIN"/>
    <property type="match status" value="1"/>
</dbReference>
<organism evidence="3">
    <name type="scientific">Oryza nivara</name>
    <name type="common">Indian wild rice</name>
    <name type="synonym">Oryza sativa f. spontanea</name>
    <dbReference type="NCBI Taxonomy" id="4536"/>
    <lineage>
        <taxon>Eukaryota</taxon>
        <taxon>Viridiplantae</taxon>
        <taxon>Streptophyta</taxon>
        <taxon>Embryophyta</taxon>
        <taxon>Tracheophyta</taxon>
        <taxon>Spermatophyta</taxon>
        <taxon>Magnoliopsida</taxon>
        <taxon>Liliopsida</taxon>
        <taxon>Poales</taxon>
        <taxon>Poaceae</taxon>
        <taxon>BOP clade</taxon>
        <taxon>Oryzoideae</taxon>
        <taxon>Oryzeae</taxon>
        <taxon>Oryzinae</taxon>
        <taxon>Oryza</taxon>
    </lineage>
</organism>
<dbReference type="SUPFAM" id="SSF53335">
    <property type="entry name" value="S-adenosyl-L-methionine-dependent methyltransferases"/>
    <property type="match status" value="1"/>
</dbReference>
<dbReference type="Gene3D" id="3.40.50.150">
    <property type="entry name" value="Vaccinia Virus protein VP39"/>
    <property type="match status" value="2"/>
</dbReference>